<dbReference type="PANTHER" id="PTHR48100">
    <property type="entry name" value="BROAD-SPECIFICITY PHOSPHATASE YOR283W-RELATED"/>
    <property type="match status" value="1"/>
</dbReference>
<organism evidence="3 4">
    <name type="scientific">Dehalococcoides mccartyi</name>
    <dbReference type="NCBI Taxonomy" id="61435"/>
    <lineage>
        <taxon>Bacteria</taxon>
        <taxon>Bacillati</taxon>
        <taxon>Chloroflexota</taxon>
        <taxon>Dehalococcoidia</taxon>
        <taxon>Dehalococcoidales</taxon>
        <taxon>Dehalococcoidaceae</taxon>
        <taxon>Dehalococcoides</taxon>
    </lineage>
</organism>
<protein>
    <submittedName>
        <fullName evidence="3">Phosphoglycerate mutase</fullName>
    </submittedName>
</protein>
<dbReference type="SUPFAM" id="SSF53254">
    <property type="entry name" value="Phosphoglycerate mutase-like"/>
    <property type="match status" value="1"/>
</dbReference>
<dbReference type="InterPro" id="IPR050275">
    <property type="entry name" value="PGM_Phosphatase"/>
</dbReference>
<dbReference type="RefSeq" id="WP_058292460.1">
    <property type="nucleotide sequence ID" value="NZ_JAJFUO010000008.1"/>
</dbReference>
<dbReference type="PATRIC" id="fig|61435.5.peg.916"/>
<reference evidence="3 4" key="1">
    <citation type="journal article" date="2015" name="Sci. Rep.">
        <title>A comparative genomics and reductive dehalogenase gene transcription study of two chloroethene-respiring bacteria, Dehalococcoides mccartyi strains MB and 11a.</title>
        <authorList>
            <person name="Low A."/>
            <person name="Shen Z."/>
            <person name="Cheng D."/>
            <person name="Rogers M.J."/>
            <person name="Lee P.K."/>
            <person name="He J."/>
        </authorList>
    </citation>
    <scope>NUCLEOTIDE SEQUENCE [LARGE SCALE GENOMIC DNA]</scope>
    <source>
        <strain evidence="3 4">MB</strain>
    </source>
</reference>
<dbReference type="Gene3D" id="3.40.50.1240">
    <property type="entry name" value="Phosphoglycerate mutase-like"/>
    <property type="match status" value="1"/>
</dbReference>
<dbReference type="PROSITE" id="PS00175">
    <property type="entry name" value="PG_MUTASE"/>
    <property type="match status" value="1"/>
</dbReference>
<dbReference type="AlphaFoldDB" id="A0A0V8M327"/>
<dbReference type="PANTHER" id="PTHR48100:SF59">
    <property type="entry name" value="ADENOSYLCOBALAMIN_ALPHA-RIBAZOLE PHOSPHATASE"/>
    <property type="match status" value="1"/>
</dbReference>
<evidence type="ECO:0000313" key="4">
    <source>
        <dbReference type="Proteomes" id="UP000053577"/>
    </source>
</evidence>
<dbReference type="SMART" id="SM00855">
    <property type="entry name" value="PGAM"/>
    <property type="match status" value="1"/>
</dbReference>
<dbReference type="InterPro" id="IPR001345">
    <property type="entry name" value="PG/BPGM_mutase_AS"/>
</dbReference>
<feature type="binding site" evidence="2">
    <location>
        <begin position="8"/>
        <end position="15"/>
    </location>
    <ligand>
        <name>substrate</name>
    </ligand>
</feature>
<dbReference type="GO" id="GO:0005737">
    <property type="term" value="C:cytoplasm"/>
    <property type="evidence" value="ECO:0007669"/>
    <property type="project" value="TreeGrafter"/>
</dbReference>
<feature type="binding site" evidence="2">
    <location>
        <position position="59"/>
    </location>
    <ligand>
        <name>substrate</name>
    </ligand>
</feature>
<comment type="caution">
    <text evidence="3">The sequence shown here is derived from an EMBL/GenBank/DDBJ whole genome shotgun (WGS) entry which is preliminary data.</text>
</comment>
<feature type="active site" description="Proton donor/acceptor" evidence="1">
    <location>
        <position position="83"/>
    </location>
</feature>
<accession>A0A0V8M327</accession>
<dbReference type="CDD" id="cd07067">
    <property type="entry name" value="HP_PGM_like"/>
    <property type="match status" value="1"/>
</dbReference>
<dbReference type="EMBL" id="JGYD01000018">
    <property type="protein sequence ID" value="KSV17937.1"/>
    <property type="molecule type" value="Genomic_DNA"/>
</dbReference>
<dbReference type="Proteomes" id="UP000053577">
    <property type="component" value="Unassembled WGS sequence"/>
</dbReference>
<evidence type="ECO:0000313" key="3">
    <source>
        <dbReference type="EMBL" id="KSV17937.1"/>
    </source>
</evidence>
<proteinExistence type="predicted"/>
<sequence length="207" mass="23149">MTRIYLIRHGETDWNNKRRLQGGLSDTPLNENGLRQTRNLALRLKDEKLSAIYSSPLSRAKVTAEVIALEHSLAINTAPDLREIEAGDFEGMDMGSANMKVTELFTEPHPEGGLPRIPGGESLTDVQTRAWRVITQIAADHPDQNVAVVCHYFVILAVICKVLDLPLEKMANFRLHIGSLSLIEFKGSQAYLALFNENVFHQDSRCI</sequence>
<dbReference type="OrthoDB" id="9781415at2"/>
<evidence type="ECO:0000256" key="2">
    <source>
        <dbReference type="PIRSR" id="PIRSR613078-2"/>
    </source>
</evidence>
<dbReference type="eggNOG" id="COG0406">
    <property type="taxonomic scope" value="Bacteria"/>
</dbReference>
<feature type="active site" description="Tele-phosphohistidine intermediate" evidence="1">
    <location>
        <position position="9"/>
    </location>
</feature>
<dbReference type="PIRSF" id="PIRSF000709">
    <property type="entry name" value="6PFK_2-Ptase"/>
    <property type="match status" value="1"/>
</dbReference>
<evidence type="ECO:0000256" key="1">
    <source>
        <dbReference type="PIRSR" id="PIRSR613078-1"/>
    </source>
</evidence>
<name>A0A0V8M327_9CHLR</name>
<dbReference type="Pfam" id="PF00300">
    <property type="entry name" value="His_Phos_1"/>
    <property type="match status" value="1"/>
</dbReference>
<dbReference type="InterPro" id="IPR029033">
    <property type="entry name" value="His_PPase_superfam"/>
</dbReference>
<dbReference type="GO" id="GO:0016791">
    <property type="term" value="F:phosphatase activity"/>
    <property type="evidence" value="ECO:0007669"/>
    <property type="project" value="TreeGrafter"/>
</dbReference>
<gene>
    <name evidence="3" type="ORF">DA01_04650</name>
</gene>
<dbReference type="InterPro" id="IPR013078">
    <property type="entry name" value="His_Pase_superF_clade-1"/>
</dbReference>